<comment type="caution">
    <text evidence="15">The sequence shown here is derived from an EMBL/GenBank/DDBJ whole genome shotgun (WGS) entry which is preliminary data.</text>
</comment>
<evidence type="ECO:0000256" key="7">
    <source>
        <dbReference type="ARBA" id="ARBA00022723"/>
    </source>
</evidence>
<dbReference type="PANTHER" id="PTHR24305">
    <property type="entry name" value="CYTOCHROME P450"/>
    <property type="match status" value="1"/>
</dbReference>
<keyword evidence="7 13" id="KW-0479">Metal-binding</keyword>
<accession>A0AAV9Z8V1</accession>
<comment type="pathway">
    <text evidence="3">Secondary metabolite biosynthesis; terpenoid biosynthesis.</text>
</comment>
<evidence type="ECO:0000256" key="14">
    <source>
        <dbReference type="SAM" id="SignalP"/>
    </source>
</evidence>
<keyword evidence="8" id="KW-1133">Transmembrane helix</keyword>
<feature type="signal peptide" evidence="14">
    <location>
        <begin position="1"/>
        <end position="22"/>
    </location>
</feature>
<dbReference type="GO" id="GO:0020037">
    <property type="term" value="F:heme binding"/>
    <property type="evidence" value="ECO:0007669"/>
    <property type="project" value="InterPro"/>
</dbReference>
<dbReference type="PANTHER" id="PTHR24305:SF166">
    <property type="entry name" value="CYTOCHROME P450 12A4, MITOCHONDRIAL-RELATED"/>
    <property type="match status" value="1"/>
</dbReference>
<evidence type="ECO:0000256" key="9">
    <source>
        <dbReference type="ARBA" id="ARBA00023002"/>
    </source>
</evidence>
<dbReference type="Gene3D" id="1.10.630.10">
    <property type="entry name" value="Cytochrome P450"/>
    <property type="match status" value="1"/>
</dbReference>
<keyword evidence="12" id="KW-0472">Membrane</keyword>
<dbReference type="Pfam" id="PF00067">
    <property type="entry name" value="p450"/>
    <property type="match status" value="1"/>
</dbReference>
<dbReference type="InterPro" id="IPR036396">
    <property type="entry name" value="Cyt_P450_sf"/>
</dbReference>
<dbReference type="InterPro" id="IPR050121">
    <property type="entry name" value="Cytochrome_P450_monoxygenase"/>
</dbReference>
<dbReference type="GO" id="GO:0016705">
    <property type="term" value="F:oxidoreductase activity, acting on paired donors, with incorporation or reduction of molecular oxygen"/>
    <property type="evidence" value="ECO:0007669"/>
    <property type="project" value="InterPro"/>
</dbReference>
<evidence type="ECO:0000313" key="16">
    <source>
        <dbReference type="Proteomes" id="UP001362999"/>
    </source>
</evidence>
<evidence type="ECO:0000256" key="12">
    <source>
        <dbReference type="ARBA" id="ARBA00023136"/>
    </source>
</evidence>
<protein>
    <submittedName>
        <fullName evidence="15">Cytochrome P450</fullName>
    </submittedName>
</protein>
<dbReference type="EMBL" id="JAWWNJ010000183">
    <property type="protein sequence ID" value="KAK6974518.1"/>
    <property type="molecule type" value="Genomic_DNA"/>
</dbReference>
<keyword evidence="16" id="KW-1185">Reference proteome</keyword>
<dbReference type="GO" id="GO:0004497">
    <property type="term" value="F:monooxygenase activity"/>
    <property type="evidence" value="ECO:0007669"/>
    <property type="project" value="UniProtKB-KW"/>
</dbReference>
<keyword evidence="14" id="KW-0732">Signal</keyword>
<dbReference type="AlphaFoldDB" id="A0AAV9Z8V1"/>
<keyword evidence="11" id="KW-0503">Monooxygenase</keyword>
<dbReference type="InterPro" id="IPR002401">
    <property type="entry name" value="Cyt_P450_E_grp-I"/>
</dbReference>
<evidence type="ECO:0000256" key="3">
    <source>
        <dbReference type="ARBA" id="ARBA00004721"/>
    </source>
</evidence>
<dbReference type="PRINTS" id="PR00463">
    <property type="entry name" value="EP450I"/>
</dbReference>
<organism evidence="15 16">
    <name type="scientific">Favolaschia claudopus</name>
    <dbReference type="NCBI Taxonomy" id="2862362"/>
    <lineage>
        <taxon>Eukaryota</taxon>
        <taxon>Fungi</taxon>
        <taxon>Dikarya</taxon>
        <taxon>Basidiomycota</taxon>
        <taxon>Agaricomycotina</taxon>
        <taxon>Agaricomycetes</taxon>
        <taxon>Agaricomycetidae</taxon>
        <taxon>Agaricales</taxon>
        <taxon>Marasmiineae</taxon>
        <taxon>Mycenaceae</taxon>
        <taxon>Favolaschia</taxon>
    </lineage>
</organism>
<evidence type="ECO:0000256" key="4">
    <source>
        <dbReference type="ARBA" id="ARBA00010617"/>
    </source>
</evidence>
<feature type="chain" id="PRO_5043821811" evidence="14">
    <location>
        <begin position="23"/>
        <end position="515"/>
    </location>
</feature>
<evidence type="ECO:0000256" key="5">
    <source>
        <dbReference type="ARBA" id="ARBA00022617"/>
    </source>
</evidence>
<keyword evidence="9" id="KW-0560">Oxidoreductase</keyword>
<evidence type="ECO:0000256" key="13">
    <source>
        <dbReference type="PIRSR" id="PIRSR602401-1"/>
    </source>
</evidence>
<evidence type="ECO:0000256" key="11">
    <source>
        <dbReference type="ARBA" id="ARBA00023033"/>
    </source>
</evidence>
<comment type="cofactor">
    <cofactor evidence="1 13">
        <name>heme</name>
        <dbReference type="ChEBI" id="CHEBI:30413"/>
    </cofactor>
</comment>
<comment type="similarity">
    <text evidence="4">Belongs to the cytochrome P450 family.</text>
</comment>
<sequence>MSYIPLLAVLLVVGAGLSLVRRGPNIFRYIPGPASSSWIFGHLLQLRLPLQIGDHEFTWLKKFGPVYRIKGSFGEDRLMVADPAALQHILNSGAFGELGPALDAAAYALFGKNSVMVQTGHEHSRLRAGLNPGFTAIAVRRYQPIFAKVAQSISDKLDLSGESLQDMSSLFSIAAFDAISEAVLGCSKESLAPEFVEVNLKVMNAAPTQSPAQILLEAFLKFLLKWIRRQAVKIPTKSFQLLQTQTRLATQEGRRVAREKLQAIKEGVERSDDVFGFLLDPENSKEGLGFEDIVGQTSIIMIAGGETTANSLAFGFCELAKDIDFQDSLRAEIHAALSANSSDIAYDSMPFLNAFIKETLRMYPAVPFPERLATEDTIIPLLDPIVLRTGEKLTQIPVRKGQVVMVAIASYHRVPHLWGNDPDIFRPSRWLDGSVHHGEAIGPYARLLTFMGGTRTCLGWRFAIMEMQIIICELLGKFSFSLPSDHFLRVRYTETLQPADAEGKKSLRLNVKRVL</sequence>
<keyword evidence="6" id="KW-0812">Transmembrane</keyword>
<dbReference type="GO" id="GO:0005506">
    <property type="term" value="F:iron ion binding"/>
    <property type="evidence" value="ECO:0007669"/>
    <property type="project" value="InterPro"/>
</dbReference>
<feature type="binding site" description="axial binding residue" evidence="13">
    <location>
        <position position="457"/>
    </location>
    <ligand>
        <name>heme</name>
        <dbReference type="ChEBI" id="CHEBI:30413"/>
    </ligand>
    <ligandPart>
        <name>Fe</name>
        <dbReference type="ChEBI" id="CHEBI:18248"/>
    </ligandPart>
</feature>
<dbReference type="SUPFAM" id="SSF48264">
    <property type="entry name" value="Cytochrome P450"/>
    <property type="match status" value="1"/>
</dbReference>
<proteinExistence type="inferred from homology"/>
<evidence type="ECO:0000256" key="6">
    <source>
        <dbReference type="ARBA" id="ARBA00022692"/>
    </source>
</evidence>
<evidence type="ECO:0000256" key="2">
    <source>
        <dbReference type="ARBA" id="ARBA00004370"/>
    </source>
</evidence>
<dbReference type="Proteomes" id="UP001362999">
    <property type="component" value="Unassembled WGS sequence"/>
</dbReference>
<evidence type="ECO:0000256" key="1">
    <source>
        <dbReference type="ARBA" id="ARBA00001971"/>
    </source>
</evidence>
<evidence type="ECO:0000256" key="8">
    <source>
        <dbReference type="ARBA" id="ARBA00022989"/>
    </source>
</evidence>
<name>A0AAV9Z8V1_9AGAR</name>
<comment type="subcellular location">
    <subcellularLocation>
        <location evidence="2">Membrane</location>
    </subcellularLocation>
</comment>
<gene>
    <name evidence="15" type="ORF">R3P38DRAFT_596560</name>
</gene>
<dbReference type="GO" id="GO:0016020">
    <property type="term" value="C:membrane"/>
    <property type="evidence" value="ECO:0007669"/>
    <property type="project" value="UniProtKB-SubCell"/>
</dbReference>
<evidence type="ECO:0000256" key="10">
    <source>
        <dbReference type="ARBA" id="ARBA00023004"/>
    </source>
</evidence>
<evidence type="ECO:0000313" key="15">
    <source>
        <dbReference type="EMBL" id="KAK6974518.1"/>
    </source>
</evidence>
<reference evidence="15 16" key="1">
    <citation type="journal article" date="2024" name="J Genomics">
        <title>Draft genome sequencing and assembly of Favolaschia claudopus CIRM-BRFM 2984 isolated from oak limbs.</title>
        <authorList>
            <person name="Navarro D."/>
            <person name="Drula E."/>
            <person name="Chaduli D."/>
            <person name="Cazenave R."/>
            <person name="Ahrendt S."/>
            <person name="Wang J."/>
            <person name="Lipzen A."/>
            <person name="Daum C."/>
            <person name="Barry K."/>
            <person name="Grigoriev I.V."/>
            <person name="Favel A."/>
            <person name="Rosso M.N."/>
            <person name="Martin F."/>
        </authorList>
    </citation>
    <scope>NUCLEOTIDE SEQUENCE [LARGE SCALE GENOMIC DNA]</scope>
    <source>
        <strain evidence="15 16">CIRM-BRFM 2984</strain>
    </source>
</reference>
<keyword evidence="10 13" id="KW-0408">Iron</keyword>
<keyword evidence="5 13" id="KW-0349">Heme</keyword>
<dbReference type="InterPro" id="IPR001128">
    <property type="entry name" value="Cyt_P450"/>
</dbReference>
<dbReference type="PRINTS" id="PR00385">
    <property type="entry name" value="P450"/>
</dbReference>